<keyword evidence="1" id="KW-0732">Signal</keyword>
<dbReference type="Proteomes" id="UP000487117">
    <property type="component" value="Unassembled WGS sequence"/>
</dbReference>
<organism evidence="2 3">
    <name type="scientific">Stenotrophomonas maltophilia</name>
    <name type="common">Pseudomonas maltophilia</name>
    <name type="synonym">Xanthomonas maltophilia</name>
    <dbReference type="NCBI Taxonomy" id="40324"/>
    <lineage>
        <taxon>Bacteria</taxon>
        <taxon>Pseudomonadati</taxon>
        <taxon>Pseudomonadota</taxon>
        <taxon>Gammaproteobacteria</taxon>
        <taxon>Lysobacterales</taxon>
        <taxon>Lysobacteraceae</taxon>
        <taxon>Stenotrophomonas</taxon>
        <taxon>Stenotrophomonas maltophilia group</taxon>
    </lineage>
</organism>
<feature type="signal peptide" evidence="1">
    <location>
        <begin position="1"/>
        <end position="28"/>
    </location>
</feature>
<evidence type="ECO:0008006" key="4">
    <source>
        <dbReference type="Google" id="ProtNLM"/>
    </source>
</evidence>
<reference evidence="3" key="1">
    <citation type="journal article" date="2020" name="MBio">
        <title>Horizontal gene transfer to a defensive symbiont with a reduced genome amongst a multipartite beetle microbiome.</title>
        <authorList>
            <person name="Waterworth S.C."/>
            <person name="Florez L.V."/>
            <person name="Rees E.R."/>
            <person name="Hertweck C."/>
            <person name="Kaltenpoth M."/>
            <person name="Kwan J.C."/>
        </authorList>
    </citation>
    <scope>NUCLEOTIDE SEQUENCE [LARGE SCALE GENOMIC DNA]</scope>
</reference>
<gene>
    <name evidence="2" type="ORF">GAK31_02097</name>
</gene>
<dbReference type="InterPro" id="IPR008962">
    <property type="entry name" value="PapD-like_sf"/>
</dbReference>
<dbReference type="AlphaFoldDB" id="A0A7V8FFL8"/>
<dbReference type="SUPFAM" id="SSF49354">
    <property type="entry name" value="PapD-like"/>
    <property type="match status" value="1"/>
</dbReference>
<dbReference type="EMBL" id="WNDS01000003">
    <property type="protein sequence ID" value="KAF1014610.1"/>
    <property type="molecule type" value="Genomic_DNA"/>
</dbReference>
<dbReference type="Gene3D" id="2.60.40.10">
    <property type="entry name" value="Immunoglobulins"/>
    <property type="match status" value="1"/>
</dbReference>
<sequence>MINREPAMKNTRYYLLPLSLLLALPAHANLIVHPMRSTVDAKRATQIRIYSQSTQPQYIQATLRRIDDAAGADEREVEVEPSEAAIAITPGKFALSGGGKRLIRVIPLQPVERETAYRVYFEGVRGPDATGQMVGEGAQASVGVNLVWGALVNVLPTGGEALPRVQGDMLRNDGTLRMGITSIADCDGSRCTAHDVSRSLYPGSAMQLPFAVTPGHTVQLRYPLTRDGFREHVQMLAP</sequence>
<feature type="chain" id="PRO_5031384266" description="Pilus assembly protein" evidence="1">
    <location>
        <begin position="29"/>
        <end position="238"/>
    </location>
</feature>
<dbReference type="InterPro" id="IPR013783">
    <property type="entry name" value="Ig-like_fold"/>
</dbReference>
<protein>
    <recommendedName>
        <fullName evidence="4">Pilus assembly protein</fullName>
    </recommendedName>
</protein>
<accession>A0A7V8FFL8</accession>
<comment type="caution">
    <text evidence="2">The sequence shown here is derived from an EMBL/GenBank/DDBJ whole genome shotgun (WGS) entry which is preliminary data.</text>
</comment>
<proteinExistence type="predicted"/>
<name>A0A7V8FFL8_STEMA</name>
<evidence type="ECO:0000313" key="2">
    <source>
        <dbReference type="EMBL" id="KAF1014610.1"/>
    </source>
</evidence>
<evidence type="ECO:0000313" key="3">
    <source>
        <dbReference type="Proteomes" id="UP000487117"/>
    </source>
</evidence>
<evidence type="ECO:0000256" key="1">
    <source>
        <dbReference type="SAM" id="SignalP"/>
    </source>
</evidence>